<dbReference type="Pfam" id="PF16126">
    <property type="entry name" value="DUF4838"/>
    <property type="match status" value="1"/>
</dbReference>
<dbReference type="RefSeq" id="WP_166147674.1">
    <property type="nucleotide sequence ID" value="NZ_JAANYN010000005.1"/>
</dbReference>
<dbReference type="SUPFAM" id="SSF55545">
    <property type="entry name" value="beta-N-acetylhexosaminidase-like domain"/>
    <property type="match status" value="1"/>
</dbReference>
<dbReference type="Gene3D" id="3.30.379.10">
    <property type="entry name" value="Chitobiase/beta-hexosaminidase domain 2-like"/>
    <property type="match status" value="1"/>
</dbReference>
<gene>
    <name evidence="3" type="ORF">G9Q97_13535</name>
</gene>
<dbReference type="PANTHER" id="PTHR47406:SF2">
    <property type="entry name" value="ALPHA GLUCURONIDASE N-TERMINAL DOMAIN-CONTAINING PROTEIN"/>
    <property type="match status" value="1"/>
</dbReference>
<evidence type="ECO:0000313" key="4">
    <source>
        <dbReference type="Proteomes" id="UP000649799"/>
    </source>
</evidence>
<keyword evidence="1" id="KW-0378">Hydrolase</keyword>
<protein>
    <submittedName>
        <fullName evidence="3">DUF4838 domain-containing protein</fullName>
    </submittedName>
</protein>
<feature type="domain" description="Alpha glucuronidase N-terminal" evidence="2">
    <location>
        <begin position="56"/>
        <end position="131"/>
    </location>
</feature>
<dbReference type="PANTHER" id="PTHR47406">
    <property type="entry name" value="COAGULATION FACTOR 5/8 TYPE, C-TERMINAL"/>
    <property type="match status" value="1"/>
</dbReference>
<evidence type="ECO:0000256" key="1">
    <source>
        <dbReference type="ARBA" id="ARBA00022801"/>
    </source>
</evidence>
<evidence type="ECO:0000259" key="2">
    <source>
        <dbReference type="Pfam" id="PF03648"/>
    </source>
</evidence>
<dbReference type="Pfam" id="PF03648">
    <property type="entry name" value="Glyco_hydro_67N"/>
    <property type="match status" value="1"/>
</dbReference>
<dbReference type="InterPro" id="IPR029018">
    <property type="entry name" value="Hex-like_dom2"/>
</dbReference>
<proteinExistence type="predicted"/>
<keyword evidence="4" id="KW-1185">Reference proteome</keyword>
<dbReference type="Proteomes" id="UP000649799">
    <property type="component" value="Unassembled WGS sequence"/>
</dbReference>
<dbReference type="InterPro" id="IPR032287">
    <property type="entry name" value="DUF4838"/>
</dbReference>
<organism evidence="3 4">
    <name type="scientific">Cyclobacterium plantarum</name>
    <dbReference type="NCBI Taxonomy" id="2716263"/>
    <lineage>
        <taxon>Bacteria</taxon>
        <taxon>Pseudomonadati</taxon>
        <taxon>Bacteroidota</taxon>
        <taxon>Cytophagia</taxon>
        <taxon>Cytophagales</taxon>
        <taxon>Cyclobacteriaceae</taxon>
        <taxon>Cyclobacterium</taxon>
    </lineage>
</organism>
<sequence>MYAKVTHFAISYLLVAVYSGPLSLAQDLNLVEKGNSEYQIVLPEDAAVQEIQAAMVLQDYLQRISDAIIPVNHDDEGISDLEILIGNVNRPEVKGISLEDLGPEGHYIGTRGKKLIILGGPEKGVIYGVYAFLGNYLGCRKYTSKVDHIPRQSTIHLGQIDELEVPVFSFREVFYQDVYDPEFMDWHRLHSFSGKGSSPTAWGYWVHTFHQLLDPKEYGESNPEYFSYYEGKRHAGLVPSWDGKSEQPEAQLCLTNPEVLEIVCENLQKAIDQNPGAKYWSVSQNDNVNYCRCEHCAALDAQHAAFSPEEKLYETHGSEYPALGMGSMLTFVNKVAERFPDKIISTLAYQYTRVPPKDLVPADNVNIMLCSIESTRNEPLESGDPAFSEDLKGWGKLTDNILVWDYNIQFSNLLSPFPNLRTLQPNIRFLKENRVSAVFAQGNIQSGGEFAALRAYLLTKLVNDPEIDLEKEMTEFLLAYYGQAAGHIRAYINLMHEHNQGGTGRKLSIFGGPSQEQESYLTPDLIVAYNGIFDKAEWAVKDNPEQLERVRTARLPVSYAMLEIEKENEAEQWEILDSGAKRKLPDEISELLYSFIYHCIRTDVSRLSEWHTPPKEYLEKYSMVSSKD</sequence>
<evidence type="ECO:0000313" key="3">
    <source>
        <dbReference type="EMBL" id="NHE57831.1"/>
    </source>
</evidence>
<accession>A0ABX0H7J7</accession>
<reference evidence="3 4" key="1">
    <citation type="submission" date="2020-03" db="EMBL/GenBank/DDBJ databases">
        <title>Cyclobacterium plantarum sp. nov., a marine bacterium isolated from a coastal-marine wetland.</title>
        <authorList>
            <person name="Sanchez-Porro C."/>
            <person name="Ventosa A."/>
            <person name="Amoozegar M."/>
        </authorList>
    </citation>
    <scope>NUCLEOTIDE SEQUENCE [LARGE SCALE GENOMIC DNA]</scope>
    <source>
        <strain evidence="3 4">GBPx2</strain>
    </source>
</reference>
<name>A0ABX0H7J7_9BACT</name>
<comment type="caution">
    <text evidence="3">The sequence shown here is derived from an EMBL/GenBank/DDBJ whole genome shotgun (WGS) entry which is preliminary data.</text>
</comment>
<dbReference type="EMBL" id="JAANYN010000005">
    <property type="protein sequence ID" value="NHE57831.1"/>
    <property type="molecule type" value="Genomic_DNA"/>
</dbReference>
<dbReference type="InterPro" id="IPR005154">
    <property type="entry name" value="Glyco_hydro_67_aGlcAse_N"/>
</dbReference>